<dbReference type="EMBL" id="VSSQ01023692">
    <property type="protein sequence ID" value="MPM70784.1"/>
    <property type="molecule type" value="Genomic_DNA"/>
</dbReference>
<organism evidence="1">
    <name type="scientific">bioreactor metagenome</name>
    <dbReference type="NCBI Taxonomy" id="1076179"/>
    <lineage>
        <taxon>unclassified sequences</taxon>
        <taxon>metagenomes</taxon>
        <taxon>ecological metagenomes</taxon>
    </lineage>
</organism>
<gene>
    <name evidence="1" type="ORF">SDC9_117744</name>
</gene>
<evidence type="ECO:0008006" key="2">
    <source>
        <dbReference type="Google" id="ProtNLM"/>
    </source>
</evidence>
<comment type="caution">
    <text evidence="1">The sequence shown here is derived from an EMBL/GenBank/DDBJ whole genome shotgun (WGS) entry which is preliminary data.</text>
</comment>
<accession>A0A645C8J2</accession>
<name>A0A645C8J2_9ZZZZ</name>
<proteinExistence type="predicted"/>
<dbReference type="AlphaFoldDB" id="A0A645C8J2"/>
<protein>
    <recommendedName>
        <fullName evidence="2">Arsenical pump-driving ATPase</fullName>
    </recommendedName>
</protein>
<evidence type="ECO:0000313" key="1">
    <source>
        <dbReference type="EMBL" id="MPM70784.1"/>
    </source>
</evidence>
<sequence length="121" mass="13879">MLGRYKEHYDPEEIDVFMVINTYRPDTYDADLCVEQMHELESGIGLKVTGLINNTNLVRETTAADLLRGEKIISEVSRRTGVPIRYTAYVEEVVKDMTPEVKAKLSGEVVPLTYYMRASWM</sequence>
<reference evidence="1" key="1">
    <citation type="submission" date="2019-08" db="EMBL/GenBank/DDBJ databases">
        <authorList>
            <person name="Kucharzyk K."/>
            <person name="Murdoch R.W."/>
            <person name="Higgins S."/>
            <person name="Loffler F."/>
        </authorList>
    </citation>
    <scope>NUCLEOTIDE SEQUENCE</scope>
</reference>